<feature type="domain" description="DYW" evidence="4">
    <location>
        <begin position="512"/>
        <end position="604"/>
    </location>
</feature>
<evidence type="ECO:0000313" key="5">
    <source>
        <dbReference type="EMBL" id="KAF7135862.1"/>
    </source>
</evidence>
<dbReference type="InterPro" id="IPR032867">
    <property type="entry name" value="DYW_dom"/>
</dbReference>
<evidence type="ECO:0000256" key="2">
    <source>
        <dbReference type="ARBA" id="ARBA00022737"/>
    </source>
</evidence>
<dbReference type="GO" id="GO:0003723">
    <property type="term" value="F:RNA binding"/>
    <property type="evidence" value="ECO:0007669"/>
    <property type="project" value="InterPro"/>
</dbReference>
<feature type="repeat" description="PPR" evidence="3">
    <location>
        <begin position="95"/>
        <end position="129"/>
    </location>
</feature>
<dbReference type="AlphaFoldDB" id="A0A834GRR4"/>
<organism evidence="5 6">
    <name type="scientific">Rhododendron simsii</name>
    <name type="common">Sims's rhododendron</name>
    <dbReference type="NCBI Taxonomy" id="118357"/>
    <lineage>
        <taxon>Eukaryota</taxon>
        <taxon>Viridiplantae</taxon>
        <taxon>Streptophyta</taxon>
        <taxon>Embryophyta</taxon>
        <taxon>Tracheophyta</taxon>
        <taxon>Spermatophyta</taxon>
        <taxon>Magnoliopsida</taxon>
        <taxon>eudicotyledons</taxon>
        <taxon>Gunneridae</taxon>
        <taxon>Pentapetalae</taxon>
        <taxon>asterids</taxon>
        <taxon>Ericales</taxon>
        <taxon>Ericaceae</taxon>
        <taxon>Ericoideae</taxon>
        <taxon>Rhodoreae</taxon>
        <taxon>Rhododendron</taxon>
    </lineage>
</organism>
<dbReference type="OrthoDB" id="185373at2759"/>
<dbReference type="FunFam" id="1.25.40.10:FF:000344">
    <property type="entry name" value="Pentatricopeptide repeat-containing protein"/>
    <property type="match status" value="1"/>
</dbReference>
<dbReference type="Proteomes" id="UP000626092">
    <property type="component" value="Unassembled WGS sequence"/>
</dbReference>
<dbReference type="PANTHER" id="PTHR47926">
    <property type="entry name" value="PENTATRICOPEPTIDE REPEAT-CONTAINING PROTEIN"/>
    <property type="match status" value="1"/>
</dbReference>
<dbReference type="GO" id="GO:0009451">
    <property type="term" value="P:RNA modification"/>
    <property type="evidence" value="ECO:0007669"/>
    <property type="project" value="InterPro"/>
</dbReference>
<dbReference type="EMBL" id="WJXA01000008">
    <property type="protein sequence ID" value="KAF7135862.1"/>
    <property type="molecule type" value="Genomic_DNA"/>
</dbReference>
<dbReference type="PANTHER" id="PTHR47926:SF458">
    <property type="entry name" value="PENTATRICOPEPTIDE REPEAT-CONTAINING PROTEIN"/>
    <property type="match status" value="1"/>
</dbReference>
<proteinExistence type="inferred from homology"/>
<keyword evidence="2" id="KW-0677">Repeat</keyword>
<dbReference type="InterPro" id="IPR002885">
    <property type="entry name" value="PPR_rpt"/>
</dbReference>
<feature type="repeat" description="PPR" evidence="3">
    <location>
        <begin position="196"/>
        <end position="230"/>
    </location>
</feature>
<dbReference type="PROSITE" id="PS51375">
    <property type="entry name" value="PPR"/>
    <property type="match status" value="4"/>
</dbReference>
<feature type="repeat" description="PPR" evidence="3">
    <location>
        <begin position="297"/>
        <end position="331"/>
    </location>
</feature>
<name>A0A834GRR4_RHOSS</name>
<dbReference type="Pfam" id="PF13041">
    <property type="entry name" value="PPR_2"/>
    <property type="match status" value="2"/>
</dbReference>
<feature type="domain" description="DYW" evidence="4">
    <location>
        <begin position="828"/>
        <end position="869"/>
    </location>
</feature>
<comment type="similarity">
    <text evidence="1">Belongs to the PPR family. PCMP-H subfamily.</text>
</comment>
<dbReference type="Pfam" id="PF20431">
    <property type="entry name" value="E_motif"/>
    <property type="match status" value="2"/>
</dbReference>
<evidence type="ECO:0000259" key="4">
    <source>
        <dbReference type="Pfam" id="PF14432"/>
    </source>
</evidence>
<dbReference type="Pfam" id="PF01535">
    <property type="entry name" value="PPR"/>
    <property type="match status" value="4"/>
</dbReference>
<dbReference type="GO" id="GO:0099402">
    <property type="term" value="P:plant organ development"/>
    <property type="evidence" value="ECO:0007669"/>
    <property type="project" value="UniProtKB-ARBA"/>
</dbReference>
<dbReference type="FunFam" id="1.25.40.10:FF:000031">
    <property type="entry name" value="Pentatricopeptide repeat-containing protein mitochondrial"/>
    <property type="match status" value="2"/>
</dbReference>
<reference evidence="5" key="1">
    <citation type="submission" date="2019-11" db="EMBL/GenBank/DDBJ databases">
        <authorList>
            <person name="Liu Y."/>
            <person name="Hou J."/>
            <person name="Li T.-Q."/>
            <person name="Guan C.-H."/>
            <person name="Wu X."/>
            <person name="Wu H.-Z."/>
            <person name="Ling F."/>
            <person name="Zhang R."/>
            <person name="Shi X.-G."/>
            <person name="Ren J.-P."/>
            <person name="Chen E.-F."/>
            <person name="Sun J.-M."/>
        </authorList>
    </citation>
    <scope>NUCLEOTIDE SEQUENCE</scope>
    <source>
        <strain evidence="5">Adult_tree_wgs_1</strain>
        <tissue evidence="5">Leaves</tissue>
    </source>
</reference>
<dbReference type="InterPro" id="IPR011990">
    <property type="entry name" value="TPR-like_helical_dom_sf"/>
</dbReference>
<dbReference type="GO" id="GO:0008270">
    <property type="term" value="F:zinc ion binding"/>
    <property type="evidence" value="ECO:0007669"/>
    <property type="project" value="InterPro"/>
</dbReference>
<dbReference type="FunFam" id="1.25.40.10:FF:000158">
    <property type="entry name" value="pentatricopeptide repeat-containing protein At2g33680"/>
    <property type="match status" value="1"/>
</dbReference>
<sequence>MIRFFTLKQSPNEAILLFNEMRERSVRPDEFTFPCILKACSKLHALKEGEQIHALIMKYGFGFDGFAVNALLGLFASCGKVEVARHVFDGMPERSVVTWNSMFSGYTGSGCWEEVVGLFRKLLEMEVGFDEVTLVCVLKACGRLAEIELGEWIHEYVEANGLKGNPALVTSLVDMYSKCGRVDTARRLFDEMPQRDFVAWSAMISGYGQASRHREALELVHVMQKTNIEPTEVTMVSILFSCAVLGALETGKWVHSYVMKKRMKLTVTLGTALMDLYLKCGSVGNAIEVFRKMPSKNVFSWTVLIQGLANNGQGKKAIGFFHSMVEKNIAPNNVTFVAVLCACSHAGLVDEGRGFFASMNRDFGIEPMIEHFGCMVDILGRAGCIEEAYEFINNMPIQPNAVIWRTLLASCRVHKNVEIGERSLKNVVRLESAHSGDYILLSNIYASVGRLEDAVRVRNQIKEKGIKKIPGCSVIEMDGIIHEFFSEDNIHPDSEEVYNATENMMKKIKLAGYVPNTTGARLDAEEDDKESSISHHSEKLAIAFGLIRTSPGTKIRITKNLRVCMDCHNATKMISKVFDREIVVRDRNRFHHFKDGSCSCNDYWYPSHKLDMTGCLDPHSNMNPKLKPASKDFILAPQETLLSELRVGTVLRAFEPLDRASDGLDLFFATNDRESFIAEMRSKLLDTQSDGSGICSTMLLTPLHGIELMIEHYGCMVDILGRAGFIEEAYQFINIMPIQPNAIIWRTLLASCRVHKNVEIGEESLKNVVRLEPMDSGDYILLSNIYASVGRLEDALRVRNQLKEKAIKQMPEVYNSTENMMKKIKLAGYAPSTPGASLDAEEDDKESSISHHSEKLAIAFGLLRTSPGIETASTISRMGLVRVMIIGEPFAVCHVL</sequence>
<dbReference type="Gene3D" id="1.25.40.10">
    <property type="entry name" value="Tetratricopeptide repeat domain"/>
    <property type="match status" value="6"/>
</dbReference>
<evidence type="ECO:0000256" key="3">
    <source>
        <dbReference type="PROSITE-ProRule" id="PRU00708"/>
    </source>
</evidence>
<dbReference type="Pfam" id="PF14432">
    <property type="entry name" value="DYW_deaminase"/>
    <property type="match status" value="2"/>
</dbReference>
<comment type="caution">
    <text evidence="5">The sequence shown here is derived from an EMBL/GenBank/DDBJ whole genome shotgun (WGS) entry which is preliminary data.</text>
</comment>
<gene>
    <name evidence="5" type="ORF">RHSIM_Rhsim08G0177700</name>
</gene>
<accession>A0A834GRR4</accession>
<evidence type="ECO:0000313" key="6">
    <source>
        <dbReference type="Proteomes" id="UP000626092"/>
    </source>
</evidence>
<evidence type="ECO:0000256" key="1">
    <source>
        <dbReference type="ARBA" id="ARBA00006643"/>
    </source>
</evidence>
<protein>
    <recommendedName>
        <fullName evidence="4">DYW domain-containing protein</fullName>
    </recommendedName>
</protein>
<feature type="repeat" description="PPR" evidence="3">
    <location>
        <begin position="165"/>
        <end position="195"/>
    </location>
</feature>
<keyword evidence="6" id="KW-1185">Reference proteome</keyword>
<dbReference type="FunFam" id="1.25.40.10:FF:000366">
    <property type="entry name" value="Pentatricopeptide (PPR) repeat-containing protein"/>
    <property type="match status" value="1"/>
</dbReference>
<dbReference type="NCBIfam" id="TIGR00756">
    <property type="entry name" value="PPR"/>
    <property type="match status" value="4"/>
</dbReference>
<dbReference type="InterPro" id="IPR046960">
    <property type="entry name" value="PPR_At4g14850-like_plant"/>
</dbReference>
<dbReference type="InterPro" id="IPR046848">
    <property type="entry name" value="E_motif"/>
</dbReference>